<organism evidence="1 2">
    <name type="scientific">Actinomadura gamaensis</name>
    <dbReference type="NCBI Taxonomy" id="1763541"/>
    <lineage>
        <taxon>Bacteria</taxon>
        <taxon>Bacillati</taxon>
        <taxon>Actinomycetota</taxon>
        <taxon>Actinomycetes</taxon>
        <taxon>Streptosporangiales</taxon>
        <taxon>Thermomonosporaceae</taxon>
        <taxon>Actinomadura</taxon>
    </lineage>
</organism>
<dbReference type="Proteomes" id="UP001595872">
    <property type="component" value="Unassembled WGS sequence"/>
</dbReference>
<evidence type="ECO:0000313" key="1">
    <source>
        <dbReference type="EMBL" id="MFC4906210.1"/>
    </source>
</evidence>
<dbReference type="Gene3D" id="2.60.120.580">
    <property type="entry name" value="Acetamidase/Formamidase-like domains"/>
    <property type="match status" value="1"/>
</dbReference>
<dbReference type="SUPFAM" id="SSF141130">
    <property type="entry name" value="Acetamidase/Formamidase-like"/>
    <property type="match status" value="1"/>
</dbReference>
<sequence length="231" mass="23750">MPSPLIDAPRRWHPEIPAEAEVITGGTARLAVPAAGRSGPLVVVGAQPGDVVLVDVLSVTGPRGLPGHPSTLGCASPDPGDAAGCARAADGRALDADGRALDADDRAWDADDRAWDADDRVRAADGRALDADGCAWDADGCAWDADGVVRGDARDAAGCAVALLTAGSRVLLPVRVLGARLHVGALHLPARGACRVVGGSVELRVNLTRRGVERFAVSRPILLPDPSPTWR</sequence>
<dbReference type="EMBL" id="JBHSIT010000001">
    <property type="protein sequence ID" value="MFC4906210.1"/>
    <property type="molecule type" value="Genomic_DNA"/>
</dbReference>
<dbReference type="RefSeq" id="WP_378251925.1">
    <property type="nucleotide sequence ID" value="NZ_JBHSIT010000001.1"/>
</dbReference>
<dbReference type="Pfam" id="PF03069">
    <property type="entry name" value="FmdA_AmdA"/>
    <property type="match status" value="1"/>
</dbReference>
<proteinExistence type="predicted"/>
<gene>
    <name evidence="1" type="ORF">ACFPCY_02665</name>
</gene>
<dbReference type="InterPro" id="IPR004304">
    <property type="entry name" value="FmdA_AmdA"/>
</dbReference>
<comment type="caution">
    <text evidence="1">The sequence shown here is derived from an EMBL/GenBank/DDBJ whole genome shotgun (WGS) entry which is preliminary data.</text>
</comment>
<keyword evidence="2" id="KW-1185">Reference proteome</keyword>
<reference evidence="2" key="1">
    <citation type="journal article" date="2019" name="Int. J. Syst. Evol. Microbiol.">
        <title>The Global Catalogue of Microorganisms (GCM) 10K type strain sequencing project: providing services to taxonomists for standard genome sequencing and annotation.</title>
        <authorList>
            <consortium name="The Broad Institute Genomics Platform"/>
            <consortium name="The Broad Institute Genome Sequencing Center for Infectious Disease"/>
            <person name="Wu L."/>
            <person name="Ma J."/>
        </authorList>
    </citation>
    <scope>NUCLEOTIDE SEQUENCE [LARGE SCALE GENOMIC DNA]</scope>
    <source>
        <strain evidence="2">KLKA75</strain>
    </source>
</reference>
<accession>A0ABV9TSG4</accession>
<protein>
    <submittedName>
        <fullName evidence="1">Acetamidase/formamidase family protein</fullName>
    </submittedName>
</protein>
<evidence type="ECO:0000313" key="2">
    <source>
        <dbReference type="Proteomes" id="UP001595872"/>
    </source>
</evidence>
<name>A0ABV9TSG4_9ACTN</name>